<accession>A0A9X2KTE9</accession>
<dbReference type="Pfam" id="PF13505">
    <property type="entry name" value="OMP_b-brl"/>
    <property type="match status" value="1"/>
</dbReference>
<keyword evidence="1 2" id="KW-0732">Signal</keyword>
<evidence type="ECO:0000313" key="4">
    <source>
        <dbReference type="EMBL" id="MCP8899127.1"/>
    </source>
</evidence>
<evidence type="ECO:0000313" key="5">
    <source>
        <dbReference type="Proteomes" id="UP001139319"/>
    </source>
</evidence>
<evidence type="ECO:0000256" key="1">
    <source>
        <dbReference type="ARBA" id="ARBA00022729"/>
    </source>
</evidence>
<feature type="domain" description="Outer membrane protein beta-barrel" evidence="3">
    <location>
        <begin position="13"/>
        <end position="248"/>
    </location>
</feature>
<proteinExistence type="predicted"/>
<keyword evidence="5" id="KW-1185">Reference proteome</keyword>
<dbReference type="InterPro" id="IPR027385">
    <property type="entry name" value="Beta-barrel_OMP"/>
</dbReference>
<gene>
    <name evidence="4" type="ORF">M6D89_07430</name>
</gene>
<feature type="signal peptide" evidence="2">
    <location>
        <begin position="1"/>
        <end position="24"/>
    </location>
</feature>
<sequence>MKCTLSYLAGLMTLVLGTSAPAWAQDPTVQLKLGAFAQTTDATVSSGNDTGGTDLSLQTLGHDDSQTNFWVSGKWQFAERWQLWGNISQFDSEGSVDENFYFEFGDLDIPADIDSVEGELNIDSTFNADLYIVNLGYELYQSPALKIDAGLGIHVVEFGLSMDVELQANDRTESLGSESSEVTAPLPNIVLFGQWNITERIEASTTLGWLSLNYDDYDGELTALELEIDYALTDHFGIGAGYRYIDYGVTKHGERLTSSFDSLFEGPTVYAVMRF</sequence>
<dbReference type="AlphaFoldDB" id="A0A9X2KTE9"/>
<dbReference type="SUPFAM" id="SSF56935">
    <property type="entry name" value="Porins"/>
    <property type="match status" value="1"/>
</dbReference>
<dbReference type="Proteomes" id="UP001139319">
    <property type="component" value="Unassembled WGS sequence"/>
</dbReference>
<evidence type="ECO:0000256" key="2">
    <source>
        <dbReference type="SAM" id="SignalP"/>
    </source>
</evidence>
<dbReference type="EMBL" id="JAMFTH010000001">
    <property type="protein sequence ID" value="MCP8899127.1"/>
    <property type="molecule type" value="Genomic_DNA"/>
</dbReference>
<reference evidence="4" key="2">
    <citation type="submission" date="2023-01" db="EMBL/GenBank/DDBJ databases">
        <title>Gilvimarinus xylanilyticus HB14 isolated from Caulerpa lentillifera aquaculture base in Hainan, China.</title>
        <authorList>
            <person name="Zhang Y.-J."/>
        </authorList>
    </citation>
    <scope>NUCLEOTIDE SEQUENCE</scope>
    <source>
        <strain evidence="4">HB14</strain>
    </source>
</reference>
<evidence type="ECO:0000259" key="3">
    <source>
        <dbReference type="Pfam" id="PF13505"/>
    </source>
</evidence>
<dbReference type="RefSeq" id="WP_253967384.1">
    <property type="nucleotide sequence ID" value="NZ_JAMFTH010000001.1"/>
</dbReference>
<protein>
    <submittedName>
        <fullName evidence="4">Outer membrane beta-barrel protein</fullName>
    </submittedName>
</protein>
<feature type="chain" id="PRO_5040811631" evidence="2">
    <location>
        <begin position="25"/>
        <end position="275"/>
    </location>
</feature>
<name>A0A9X2KTE9_9GAMM</name>
<reference evidence="4" key="1">
    <citation type="submission" date="2022-05" db="EMBL/GenBank/DDBJ databases">
        <authorList>
            <person name="Sun H.-N."/>
        </authorList>
    </citation>
    <scope>NUCLEOTIDE SEQUENCE</scope>
    <source>
        <strain evidence="4">HB14</strain>
    </source>
</reference>
<comment type="caution">
    <text evidence="4">The sequence shown here is derived from an EMBL/GenBank/DDBJ whole genome shotgun (WGS) entry which is preliminary data.</text>
</comment>
<organism evidence="4 5">
    <name type="scientific">Gilvimarinus xylanilyticus</name>
    <dbReference type="NCBI Taxonomy" id="2944139"/>
    <lineage>
        <taxon>Bacteria</taxon>
        <taxon>Pseudomonadati</taxon>
        <taxon>Pseudomonadota</taxon>
        <taxon>Gammaproteobacteria</taxon>
        <taxon>Cellvibrionales</taxon>
        <taxon>Cellvibrionaceae</taxon>
        <taxon>Gilvimarinus</taxon>
    </lineage>
</organism>